<gene>
    <name evidence="4" type="primary">hypE</name>
    <name evidence="4" type="ORF">FYJ52_08060</name>
</gene>
<comment type="caution">
    <text evidence="4">The sequence shown here is derived from an EMBL/GenBank/DDBJ whole genome shotgun (WGS) entry which is preliminary data.</text>
</comment>
<dbReference type="Gene3D" id="3.30.1330.10">
    <property type="entry name" value="PurM-like, N-terminal domain"/>
    <property type="match status" value="1"/>
</dbReference>
<dbReference type="Proteomes" id="UP000461754">
    <property type="component" value="Unassembled WGS sequence"/>
</dbReference>
<name>A0A7X2TB16_9FIRM</name>
<dbReference type="InterPro" id="IPR011854">
    <property type="entry name" value="HypE"/>
</dbReference>
<reference evidence="4 5" key="1">
    <citation type="submission" date="2019-08" db="EMBL/GenBank/DDBJ databases">
        <title>In-depth cultivation of the pig gut microbiome towards novel bacterial diversity and tailored functional studies.</title>
        <authorList>
            <person name="Wylensek D."/>
            <person name="Hitch T.C.A."/>
            <person name="Clavel T."/>
        </authorList>
    </citation>
    <scope>NUCLEOTIDE SEQUENCE [LARGE SCALE GENOMIC DNA]</scope>
    <source>
        <strain evidence="4 5">RF-744-FAT-4</strain>
    </source>
</reference>
<proteinExistence type="inferred from homology"/>
<organism evidence="4 5">
    <name type="scientific">Pseudoramibacter porci</name>
    <dbReference type="NCBI Taxonomy" id="2606631"/>
    <lineage>
        <taxon>Bacteria</taxon>
        <taxon>Bacillati</taxon>
        <taxon>Bacillota</taxon>
        <taxon>Clostridia</taxon>
        <taxon>Eubacteriales</taxon>
        <taxon>Eubacteriaceae</taxon>
        <taxon>Pseudoramibacter</taxon>
    </lineage>
</organism>
<evidence type="ECO:0000313" key="4">
    <source>
        <dbReference type="EMBL" id="MSS20348.1"/>
    </source>
</evidence>
<dbReference type="EMBL" id="VUMO01000011">
    <property type="protein sequence ID" value="MSS20348.1"/>
    <property type="molecule type" value="Genomic_DNA"/>
</dbReference>
<evidence type="ECO:0000259" key="2">
    <source>
        <dbReference type="Pfam" id="PF00586"/>
    </source>
</evidence>
<dbReference type="InterPro" id="IPR036676">
    <property type="entry name" value="PurM-like_C_sf"/>
</dbReference>
<dbReference type="GO" id="GO:0051604">
    <property type="term" value="P:protein maturation"/>
    <property type="evidence" value="ECO:0007669"/>
    <property type="project" value="TreeGrafter"/>
</dbReference>
<evidence type="ECO:0000259" key="3">
    <source>
        <dbReference type="Pfam" id="PF02769"/>
    </source>
</evidence>
<accession>A0A7X2TB16</accession>
<dbReference type="InterPro" id="IPR010918">
    <property type="entry name" value="PurM-like_C_dom"/>
</dbReference>
<dbReference type="PIRSF" id="PIRSF005644">
    <property type="entry name" value="Hdrgns_mtr_HypE"/>
    <property type="match status" value="1"/>
</dbReference>
<sequence length="330" mass="34462">MEQRTITTEHGSGGAATSELIDGIFAKAFDNPVLAQMEDSAVVPGADEIAVTTDSFVVDPLFFKGGDIGRLAVCGTVNDLLMRGAVPKYLTCGFILETGLPLEDLEKIAESMAATAQEAGVTIVAGDTKVVEGRGGLYVNTAGVGFAPCSTIGARQIQPGDVIILSGNLGEHHAAILSERLSIDTDIQSDCAPLVDMVGALMAGTVAVHGMRDITRGGLGTILKEMAEASGLTFELEESRLPVTPKVRDFCSLLGLDPLYMGNEGKMAVMVPESDADEALRLIRMSAYGTHAAVVGRVCAGEPGEVMVKTAVGGQRRIDVLRGEGLPRIC</sequence>
<feature type="domain" description="PurM-like C-terminal" evidence="3">
    <location>
        <begin position="158"/>
        <end position="308"/>
    </location>
</feature>
<feature type="domain" description="PurM-like N-terminal" evidence="2">
    <location>
        <begin position="38"/>
        <end position="146"/>
    </location>
</feature>
<evidence type="ECO:0000313" key="5">
    <source>
        <dbReference type="Proteomes" id="UP000461754"/>
    </source>
</evidence>
<dbReference type="PANTHER" id="PTHR30303:SF0">
    <property type="entry name" value="CARBAMOYL DEHYDRATASE HYPE"/>
    <property type="match status" value="1"/>
</dbReference>
<dbReference type="Pfam" id="PF00586">
    <property type="entry name" value="AIRS"/>
    <property type="match status" value="1"/>
</dbReference>
<dbReference type="Gene3D" id="3.90.650.10">
    <property type="entry name" value="PurM-like C-terminal domain"/>
    <property type="match status" value="1"/>
</dbReference>
<dbReference type="NCBIfam" id="TIGR02124">
    <property type="entry name" value="hypE"/>
    <property type="match status" value="1"/>
</dbReference>
<evidence type="ECO:0000256" key="1">
    <source>
        <dbReference type="ARBA" id="ARBA00006243"/>
    </source>
</evidence>
<dbReference type="InterPro" id="IPR036921">
    <property type="entry name" value="PurM-like_N_sf"/>
</dbReference>
<keyword evidence="5" id="KW-1185">Reference proteome</keyword>
<dbReference type="Pfam" id="PF02769">
    <property type="entry name" value="AIRS_C"/>
    <property type="match status" value="1"/>
</dbReference>
<dbReference type="SUPFAM" id="SSF55326">
    <property type="entry name" value="PurM N-terminal domain-like"/>
    <property type="match status" value="1"/>
</dbReference>
<dbReference type="PANTHER" id="PTHR30303">
    <property type="entry name" value="HYDROGENASE ISOENZYMES FORMATION PROTEIN HYPE"/>
    <property type="match status" value="1"/>
</dbReference>
<protein>
    <submittedName>
        <fullName evidence="4">Hydrogenase expression/formation protein HypE</fullName>
    </submittedName>
</protein>
<dbReference type="AlphaFoldDB" id="A0A7X2TB16"/>
<comment type="similarity">
    <text evidence="1">Belongs to the HypE family.</text>
</comment>
<dbReference type="InterPro" id="IPR016188">
    <property type="entry name" value="PurM-like_N"/>
</dbReference>
<dbReference type="CDD" id="cd02197">
    <property type="entry name" value="HypE"/>
    <property type="match status" value="1"/>
</dbReference>
<dbReference type="RefSeq" id="WP_154576722.1">
    <property type="nucleotide sequence ID" value="NZ_VUMO01000011.1"/>
</dbReference>
<dbReference type="SUPFAM" id="SSF56042">
    <property type="entry name" value="PurM C-terminal domain-like"/>
    <property type="match status" value="1"/>
</dbReference>